<dbReference type="CDD" id="cd03386">
    <property type="entry name" value="PAP2_Aur1_like"/>
    <property type="match status" value="1"/>
</dbReference>
<feature type="transmembrane region" description="Helical" evidence="5">
    <location>
        <begin position="277"/>
        <end position="295"/>
    </location>
</feature>
<accession>A0ABU8DRA2</accession>
<reference evidence="7 8" key="1">
    <citation type="submission" date="2024-03" db="EMBL/GenBank/DDBJ databases">
        <title>Draft genome sequence of Klenkia sp. LSe6-5.</title>
        <authorList>
            <person name="Duangmal K."/>
            <person name="Chantavorakit T."/>
        </authorList>
    </citation>
    <scope>NUCLEOTIDE SEQUENCE [LARGE SCALE GENOMIC DNA]</scope>
    <source>
        <strain evidence="7 8">LSe6-5</strain>
    </source>
</reference>
<keyword evidence="4 5" id="KW-0472">Membrane</keyword>
<dbReference type="PANTHER" id="PTHR31310:SF7">
    <property type="entry name" value="PA-PHOSPHATASE RELATED-FAMILY PROTEIN DDB_G0268928"/>
    <property type="match status" value="1"/>
</dbReference>
<evidence type="ECO:0000313" key="8">
    <source>
        <dbReference type="Proteomes" id="UP001361570"/>
    </source>
</evidence>
<evidence type="ECO:0000256" key="5">
    <source>
        <dbReference type="SAM" id="Phobius"/>
    </source>
</evidence>
<evidence type="ECO:0000256" key="1">
    <source>
        <dbReference type="ARBA" id="ARBA00004141"/>
    </source>
</evidence>
<dbReference type="Gene3D" id="1.20.144.10">
    <property type="entry name" value="Phosphatidic acid phosphatase type 2/haloperoxidase"/>
    <property type="match status" value="1"/>
</dbReference>
<feature type="transmembrane region" description="Helical" evidence="5">
    <location>
        <begin position="189"/>
        <end position="207"/>
    </location>
</feature>
<dbReference type="SUPFAM" id="SSF48317">
    <property type="entry name" value="Acid phosphatase/Vanadium-dependent haloperoxidase"/>
    <property type="match status" value="1"/>
</dbReference>
<feature type="domain" description="Inositolphosphotransferase Aur1/Ipt1" evidence="6">
    <location>
        <begin position="131"/>
        <end position="313"/>
    </location>
</feature>
<feature type="transmembrane region" description="Helical" evidence="5">
    <location>
        <begin position="251"/>
        <end position="270"/>
    </location>
</feature>
<keyword evidence="2 5" id="KW-0812">Transmembrane</keyword>
<dbReference type="PANTHER" id="PTHR31310">
    <property type="match status" value="1"/>
</dbReference>
<evidence type="ECO:0000313" key="7">
    <source>
        <dbReference type="EMBL" id="MEI4271377.1"/>
    </source>
</evidence>
<dbReference type="InterPro" id="IPR036938">
    <property type="entry name" value="PAP2/HPO_sf"/>
</dbReference>
<protein>
    <submittedName>
        <fullName evidence="7">Phosphatase PAP2 family protein</fullName>
    </submittedName>
</protein>
<keyword evidence="8" id="KW-1185">Reference proteome</keyword>
<dbReference type="InterPro" id="IPR026841">
    <property type="entry name" value="Aur1/Ipt1"/>
</dbReference>
<feature type="transmembrane region" description="Helical" evidence="5">
    <location>
        <begin position="152"/>
        <end position="177"/>
    </location>
</feature>
<dbReference type="InterPro" id="IPR052185">
    <property type="entry name" value="IPC_Synthase-Related"/>
</dbReference>
<keyword evidence="3 5" id="KW-1133">Transmembrane helix</keyword>
<evidence type="ECO:0000256" key="4">
    <source>
        <dbReference type="ARBA" id="ARBA00023136"/>
    </source>
</evidence>
<gene>
    <name evidence="7" type="ORF">TEK04_06555</name>
</gene>
<evidence type="ECO:0000256" key="2">
    <source>
        <dbReference type="ARBA" id="ARBA00022692"/>
    </source>
</evidence>
<dbReference type="Proteomes" id="UP001361570">
    <property type="component" value="Unassembled WGS sequence"/>
</dbReference>
<comment type="subcellular location">
    <subcellularLocation>
        <location evidence="1">Membrane</location>
        <topology evidence="1">Multi-pass membrane protein</topology>
    </subcellularLocation>
</comment>
<evidence type="ECO:0000259" key="6">
    <source>
        <dbReference type="Pfam" id="PF14378"/>
    </source>
</evidence>
<proteinExistence type="predicted"/>
<dbReference type="RefSeq" id="WP_336403520.1">
    <property type="nucleotide sequence ID" value="NZ_JBAPLU010000005.1"/>
</dbReference>
<organism evidence="7 8">
    <name type="scientific">Klenkia sesuvii</name>
    <dbReference type="NCBI Taxonomy" id="3103137"/>
    <lineage>
        <taxon>Bacteria</taxon>
        <taxon>Bacillati</taxon>
        <taxon>Actinomycetota</taxon>
        <taxon>Actinomycetes</taxon>
        <taxon>Geodermatophilales</taxon>
        <taxon>Geodermatophilaceae</taxon>
        <taxon>Klenkia</taxon>
    </lineage>
</organism>
<name>A0ABU8DRA2_9ACTN</name>
<evidence type="ECO:0000256" key="3">
    <source>
        <dbReference type="ARBA" id="ARBA00022989"/>
    </source>
</evidence>
<dbReference type="Pfam" id="PF14378">
    <property type="entry name" value="PAP2_3"/>
    <property type="match status" value="1"/>
</dbReference>
<sequence>MTTTALPVPAVAAPVTVPSGGVPAGVPVGVPGPVGAHDRGRGLRAGLSTLHAAALAALCVVNGVPTDRLSVLLWVLAGLACRCAGRGWRSGVRLLADWVPLGAVLLLYDASRGIANTLGAPVHVTEPAAADAWLFGAVPTVWLQHHLVAPGWLTVLVTLVYSSHFVVTPVVLAVLWVRDRARWGRIARLVVALSLAGLATYVLYPAAPPWLAAREGVVGEVHRLSGDGWAVLGLPRAGALLHAGQGQVNPVAAVPSLHTAFAVLVCLFALRVVRRRWQRALLVAYAVAMPLALVWSGEHYVVDTVLGAVYAAVFCRVAPRAERVARRLRRRLRRRLSGHGASVTSTTLRG</sequence>
<dbReference type="EMBL" id="JBAPLU010000005">
    <property type="protein sequence ID" value="MEI4271377.1"/>
    <property type="molecule type" value="Genomic_DNA"/>
</dbReference>
<comment type="caution">
    <text evidence="7">The sequence shown here is derived from an EMBL/GenBank/DDBJ whole genome shotgun (WGS) entry which is preliminary data.</text>
</comment>